<protein>
    <submittedName>
        <fullName evidence="1">Uncharacterized protein</fullName>
    </submittedName>
</protein>
<feature type="non-terminal residue" evidence="1">
    <location>
        <position position="277"/>
    </location>
</feature>
<dbReference type="EMBL" id="KV425980">
    <property type="protein sequence ID" value="KZV93983.1"/>
    <property type="molecule type" value="Genomic_DNA"/>
</dbReference>
<accession>A0A165IWP7</accession>
<name>A0A165IWP7_EXIGL</name>
<sequence length="277" mass="30510">MLGTSRLCLPNELILLILDEVHRLRDYQGLASMTRSSSALYVLATPWLYRTVCLRHPTSSDVFHTTLISKPALAPHVRSLILGASAGAQLAHLEPNFLARCPNLAIIQVLHFRSTSAEEGVITLISASSARRLALEYTVPSPLAIVAALAEHVDYAKSLEHLHIMCSLPFVLPATVLDMSAFHSLRDISLTIQISTANIGFGRVVSLFMTAPRLERLRVFLYPHAKADQALSNGSGYMPDPRIQVVTIDIESETQYEAGTLVARHEKGEIDMWDYGV</sequence>
<dbReference type="InParanoid" id="A0A165IWP7"/>
<evidence type="ECO:0000313" key="2">
    <source>
        <dbReference type="Proteomes" id="UP000077266"/>
    </source>
</evidence>
<proteinExistence type="predicted"/>
<reference evidence="1 2" key="1">
    <citation type="journal article" date="2016" name="Mol. Biol. Evol.">
        <title>Comparative Genomics of Early-Diverging Mushroom-Forming Fungi Provides Insights into the Origins of Lignocellulose Decay Capabilities.</title>
        <authorList>
            <person name="Nagy L.G."/>
            <person name="Riley R."/>
            <person name="Tritt A."/>
            <person name="Adam C."/>
            <person name="Daum C."/>
            <person name="Floudas D."/>
            <person name="Sun H."/>
            <person name="Yadav J.S."/>
            <person name="Pangilinan J."/>
            <person name="Larsson K.H."/>
            <person name="Matsuura K."/>
            <person name="Barry K."/>
            <person name="Labutti K."/>
            <person name="Kuo R."/>
            <person name="Ohm R.A."/>
            <person name="Bhattacharya S.S."/>
            <person name="Shirouzu T."/>
            <person name="Yoshinaga Y."/>
            <person name="Martin F.M."/>
            <person name="Grigoriev I.V."/>
            <person name="Hibbett D.S."/>
        </authorList>
    </citation>
    <scope>NUCLEOTIDE SEQUENCE [LARGE SCALE GENOMIC DNA]</scope>
    <source>
        <strain evidence="1 2">HHB12029</strain>
    </source>
</reference>
<dbReference type="Proteomes" id="UP000077266">
    <property type="component" value="Unassembled WGS sequence"/>
</dbReference>
<keyword evidence="2" id="KW-1185">Reference proteome</keyword>
<organism evidence="1 2">
    <name type="scientific">Exidia glandulosa HHB12029</name>
    <dbReference type="NCBI Taxonomy" id="1314781"/>
    <lineage>
        <taxon>Eukaryota</taxon>
        <taxon>Fungi</taxon>
        <taxon>Dikarya</taxon>
        <taxon>Basidiomycota</taxon>
        <taxon>Agaricomycotina</taxon>
        <taxon>Agaricomycetes</taxon>
        <taxon>Auriculariales</taxon>
        <taxon>Exidiaceae</taxon>
        <taxon>Exidia</taxon>
    </lineage>
</organism>
<evidence type="ECO:0000313" key="1">
    <source>
        <dbReference type="EMBL" id="KZV93983.1"/>
    </source>
</evidence>
<gene>
    <name evidence="1" type="ORF">EXIGLDRAFT_737564</name>
</gene>
<dbReference type="AlphaFoldDB" id="A0A165IWP7"/>